<sequence>MPPDAPHSLIAAAPVSFHYNFTGDDPSRYRNELTFQDDAREAQTNGPVNLTCRLIICKSSGRMSYAHPVQLYHQANGGLTEVASFFTSFTFAIQNSSCRGDGMAFFLAGFPSKVPYQSAGANLGLISDGNTNAPASDQFIPWFWANIDIGNEYGVDEERQDHIAIDINSVKNSVNKTILPNNLTLDGKMTADISFDGSARMLVASLRLLDHPSISAPPIQVSAKLEGLVTSPTLPPQVAVGFSASTGFCQELGQILSWSFNSTLPLIDKDRESRTLMIDGGLIAGVVVLALAAWLSLLCWMHANTRKSLRRGTGGARRFEYRDLATATDHFSVNYKVGRGSFGVVYKGHLKLLGREVVVKKVPKEVGDDHKGFFAEVSTISEAKHKNLVKFFGWCCRGHNRNILHLMCGCCWRKKNEELFLVYEFVSNGNLKDQLLKEPMLLSWPMRYKIAKDIGSAPLYLHHECNPFIVHRDIKPDNILLDGNFNAKLADFGLSRIANPDNVTQKTMAAGTNWFMDPQYRKHGNLKLNRSSDVYSFGIVLLEIACTAKMMWEQIWSLYAGGGDVVEAADAWLASNGGFDRRQMERVIVLGLWCLALEIGHRPSILQAMDLLEREAPMPDLVNSSVASQDHMNVVANHPDLV</sequence>
<dbReference type="PROSITE" id="PS00107">
    <property type="entry name" value="PROTEIN_KINASE_ATP"/>
    <property type="match status" value="1"/>
</dbReference>
<evidence type="ECO:0000313" key="19">
    <source>
        <dbReference type="EnsemblPlants" id="OB04G11350.1"/>
    </source>
</evidence>
<keyword evidence="5" id="KW-0808">Transferase</keyword>
<reference evidence="19" key="2">
    <citation type="submission" date="2013-04" db="UniProtKB">
        <authorList>
            <consortium name="EnsemblPlants"/>
        </authorList>
    </citation>
    <scope>IDENTIFICATION</scope>
</reference>
<dbReference type="GO" id="GO:0004672">
    <property type="term" value="F:protein kinase activity"/>
    <property type="evidence" value="ECO:0007669"/>
    <property type="project" value="InterPro"/>
</dbReference>
<keyword evidence="6 17" id="KW-0812">Transmembrane</keyword>
<evidence type="ECO:0000256" key="11">
    <source>
        <dbReference type="ARBA" id="ARBA00022840"/>
    </source>
</evidence>
<keyword evidence="13 17" id="KW-0472">Membrane</keyword>
<keyword evidence="15" id="KW-0325">Glycoprotein</keyword>
<dbReference type="HOGENOM" id="CLU_000288_62_6_1"/>
<evidence type="ECO:0000256" key="10">
    <source>
        <dbReference type="ARBA" id="ARBA00022777"/>
    </source>
</evidence>
<evidence type="ECO:0000256" key="9">
    <source>
        <dbReference type="ARBA" id="ARBA00022741"/>
    </source>
</evidence>
<dbReference type="PANTHER" id="PTHR27007">
    <property type="match status" value="1"/>
</dbReference>
<comment type="similarity">
    <text evidence="2">In the N-terminal section; belongs to the leguminous lectin family.</text>
</comment>
<dbReference type="InterPro" id="IPR017441">
    <property type="entry name" value="Protein_kinase_ATP_BS"/>
</dbReference>
<dbReference type="Gramene" id="OB04G11350.1">
    <property type="protein sequence ID" value="OB04G11350.1"/>
    <property type="gene ID" value="OB04G11350"/>
</dbReference>
<keyword evidence="11 16" id="KW-0067">ATP-binding</keyword>
<dbReference type="InterPro" id="IPR013320">
    <property type="entry name" value="ConA-like_dom_sf"/>
</dbReference>
<dbReference type="InterPro" id="IPR050528">
    <property type="entry name" value="L-type_Lectin-RKs"/>
</dbReference>
<name>J3LVG0_ORYBR</name>
<proteinExistence type="inferred from homology"/>
<keyword evidence="20" id="KW-1185">Reference proteome</keyword>
<keyword evidence="10" id="KW-0418">Kinase</keyword>
<keyword evidence="7" id="KW-0732">Signal</keyword>
<dbReference type="FunFam" id="3.30.200.20:FF:001865">
    <property type="entry name" value="Os04g0123750 protein"/>
    <property type="match status" value="1"/>
</dbReference>
<dbReference type="EnsemblPlants" id="OB04G11350.1">
    <property type="protein sequence ID" value="OB04G11350.1"/>
    <property type="gene ID" value="OB04G11350"/>
</dbReference>
<dbReference type="Gene3D" id="2.60.120.200">
    <property type="match status" value="2"/>
</dbReference>
<dbReference type="PROSITE" id="PS50011">
    <property type="entry name" value="PROTEIN_KINASE_DOM"/>
    <property type="match status" value="1"/>
</dbReference>
<dbReference type="SUPFAM" id="SSF49899">
    <property type="entry name" value="Concanavalin A-like lectins/glucanases"/>
    <property type="match status" value="1"/>
</dbReference>
<dbReference type="Gene3D" id="3.30.200.20">
    <property type="entry name" value="Phosphorylase Kinase, domain 1"/>
    <property type="match status" value="1"/>
</dbReference>
<evidence type="ECO:0000256" key="13">
    <source>
        <dbReference type="ARBA" id="ARBA00023136"/>
    </source>
</evidence>
<evidence type="ECO:0000313" key="20">
    <source>
        <dbReference type="Proteomes" id="UP000006038"/>
    </source>
</evidence>
<dbReference type="GO" id="GO:0005524">
    <property type="term" value="F:ATP binding"/>
    <property type="evidence" value="ECO:0007669"/>
    <property type="project" value="UniProtKB-UniRule"/>
</dbReference>
<dbReference type="Proteomes" id="UP000006038">
    <property type="component" value="Chromosome 4"/>
</dbReference>
<accession>J3LVG0</accession>
<dbReference type="InterPro" id="IPR011009">
    <property type="entry name" value="Kinase-like_dom_sf"/>
</dbReference>
<protein>
    <recommendedName>
        <fullName evidence="18">Protein kinase domain-containing protein</fullName>
    </recommendedName>
</protein>
<feature type="binding site" evidence="16">
    <location>
        <position position="361"/>
    </location>
    <ligand>
        <name>ATP</name>
        <dbReference type="ChEBI" id="CHEBI:30616"/>
    </ligand>
</feature>
<feature type="transmembrane region" description="Helical" evidence="17">
    <location>
        <begin position="281"/>
        <end position="301"/>
    </location>
</feature>
<feature type="domain" description="Protein kinase" evidence="18">
    <location>
        <begin position="331"/>
        <end position="621"/>
    </location>
</feature>
<evidence type="ECO:0000256" key="3">
    <source>
        <dbReference type="ARBA" id="ARBA00010217"/>
    </source>
</evidence>
<dbReference type="FunFam" id="1.10.510.10:FF:000240">
    <property type="entry name" value="Lectin-domain containing receptor kinase A4.3"/>
    <property type="match status" value="1"/>
</dbReference>
<dbReference type="CDD" id="cd06899">
    <property type="entry name" value="lectin_legume_LecRK_Arcelin_ConA"/>
    <property type="match status" value="1"/>
</dbReference>
<evidence type="ECO:0000259" key="18">
    <source>
        <dbReference type="PROSITE" id="PS50011"/>
    </source>
</evidence>
<dbReference type="SMART" id="SM00220">
    <property type="entry name" value="S_TKc"/>
    <property type="match status" value="1"/>
</dbReference>
<comment type="similarity">
    <text evidence="3">In the C-terminal section; belongs to the protein kinase superfamily. Ser/Thr protein kinase family.</text>
</comment>
<dbReference type="GO" id="GO:0002229">
    <property type="term" value="P:defense response to oomycetes"/>
    <property type="evidence" value="ECO:0007669"/>
    <property type="project" value="UniProtKB-ARBA"/>
</dbReference>
<evidence type="ECO:0000256" key="15">
    <source>
        <dbReference type="ARBA" id="ARBA00023180"/>
    </source>
</evidence>
<organism evidence="19">
    <name type="scientific">Oryza brachyantha</name>
    <name type="common">malo sina</name>
    <dbReference type="NCBI Taxonomy" id="4533"/>
    <lineage>
        <taxon>Eukaryota</taxon>
        <taxon>Viridiplantae</taxon>
        <taxon>Streptophyta</taxon>
        <taxon>Embryophyta</taxon>
        <taxon>Tracheophyta</taxon>
        <taxon>Spermatophyta</taxon>
        <taxon>Magnoliopsida</taxon>
        <taxon>Liliopsida</taxon>
        <taxon>Poales</taxon>
        <taxon>Poaceae</taxon>
        <taxon>BOP clade</taxon>
        <taxon>Oryzoideae</taxon>
        <taxon>Oryzeae</taxon>
        <taxon>Oryzinae</taxon>
        <taxon>Oryza</taxon>
    </lineage>
</organism>
<evidence type="ECO:0000256" key="14">
    <source>
        <dbReference type="ARBA" id="ARBA00023170"/>
    </source>
</evidence>
<keyword evidence="4" id="KW-1003">Cell membrane</keyword>
<dbReference type="PROSITE" id="PS00108">
    <property type="entry name" value="PROTEIN_KINASE_ST"/>
    <property type="match status" value="1"/>
</dbReference>
<dbReference type="Pfam" id="PF00139">
    <property type="entry name" value="Lectin_legB"/>
    <property type="match status" value="1"/>
</dbReference>
<evidence type="ECO:0000256" key="2">
    <source>
        <dbReference type="ARBA" id="ARBA00008536"/>
    </source>
</evidence>
<dbReference type="InterPro" id="IPR000719">
    <property type="entry name" value="Prot_kinase_dom"/>
</dbReference>
<comment type="subcellular location">
    <subcellularLocation>
        <location evidence="1">Cell membrane</location>
        <topology evidence="1">Single-pass type I membrane protein</topology>
    </subcellularLocation>
</comment>
<dbReference type="GO" id="GO:0005886">
    <property type="term" value="C:plasma membrane"/>
    <property type="evidence" value="ECO:0007669"/>
    <property type="project" value="UniProtKB-SubCell"/>
</dbReference>
<evidence type="ECO:0000256" key="6">
    <source>
        <dbReference type="ARBA" id="ARBA00022692"/>
    </source>
</evidence>
<dbReference type="GO" id="GO:0030246">
    <property type="term" value="F:carbohydrate binding"/>
    <property type="evidence" value="ECO:0007669"/>
    <property type="project" value="UniProtKB-KW"/>
</dbReference>
<dbReference type="eggNOG" id="ENOG502QTX3">
    <property type="taxonomic scope" value="Eukaryota"/>
</dbReference>
<dbReference type="Pfam" id="PF00069">
    <property type="entry name" value="Pkinase"/>
    <property type="match status" value="1"/>
</dbReference>
<keyword evidence="8" id="KW-0430">Lectin</keyword>
<dbReference type="InterPro" id="IPR001220">
    <property type="entry name" value="Legume_lectin_dom"/>
</dbReference>
<dbReference type="InterPro" id="IPR008271">
    <property type="entry name" value="Ser/Thr_kinase_AS"/>
</dbReference>
<evidence type="ECO:0000256" key="12">
    <source>
        <dbReference type="ARBA" id="ARBA00022989"/>
    </source>
</evidence>
<evidence type="ECO:0000256" key="4">
    <source>
        <dbReference type="ARBA" id="ARBA00022475"/>
    </source>
</evidence>
<dbReference type="Gene3D" id="1.10.510.10">
    <property type="entry name" value="Transferase(Phosphotransferase) domain 1"/>
    <property type="match status" value="1"/>
</dbReference>
<keyword evidence="12 17" id="KW-1133">Transmembrane helix</keyword>
<keyword evidence="9 16" id="KW-0547">Nucleotide-binding</keyword>
<dbReference type="SUPFAM" id="SSF56112">
    <property type="entry name" value="Protein kinase-like (PK-like)"/>
    <property type="match status" value="1"/>
</dbReference>
<keyword evidence="14" id="KW-0675">Receptor</keyword>
<reference evidence="19" key="1">
    <citation type="journal article" date="2013" name="Nat. Commun.">
        <title>Whole-genome sequencing of Oryza brachyantha reveals mechanisms underlying Oryza genome evolution.</title>
        <authorList>
            <person name="Chen J."/>
            <person name="Huang Q."/>
            <person name="Gao D."/>
            <person name="Wang J."/>
            <person name="Lang Y."/>
            <person name="Liu T."/>
            <person name="Li B."/>
            <person name="Bai Z."/>
            <person name="Luis Goicoechea J."/>
            <person name="Liang C."/>
            <person name="Chen C."/>
            <person name="Zhang W."/>
            <person name="Sun S."/>
            <person name="Liao Y."/>
            <person name="Zhang X."/>
            <person name="Yang L."/>
            <person name="Song C."/>
            <person name="Wang M."/>
            <person name="Shi J."/>
            <person name="Liu G."/>
            <person name="Liu J."/>
            <person name="Zhou H."/>
            <person name="Zhou W."/>
            <person name="Yu Q."/>
            <person name="An N."/>
            <person name="Chen Y."/>
            <person name="Cai Q."/>
            <person name="Wang B."/>
            <person name="Liu B."/>
            <person name="Min J."/>
            <person name="Huang Y."/>
            <person name="Wu H."/>
            <person name="Li Z."/>
            <person name="Zhang Y."/>
            <person name="Yin Y."/>
            <person name="Song W."/>
            <person name="Jiang J."/>
            <person name="Jackson S.A."/>
            <person name="Wing R.A."/>
            <person name="Wang J."/>
            <person name="Chen M."/>
        </authorList>
    </citation>
    <scope>NUCLEOTIDE SEQUENCE [LARGE SCALE GENOMIC DNA]</scope>
    <source>
        <strain evidence="19">cv. IRGC 101232</strain>
    </source>
</reference>
<evidence type="ECO:0000256" key="8">
    <source>
        <dbReference type="ARBA" id="ARBA00022734"/>
    </source>
</evidence>
<evidence type="ECO:0000256" key="5">
    <source>
        <dbReference type="ARBA" id="ARBA00022679"/>
    </source>
</evidence>
<dbReference type="OMA" id="IHQDTHN"/>
<dbReference type="AlphaFoldDB" id="J3LVG0"/>
<evidence type="ECO:0000256" key="1">
    <source>
        <dbReference type="ARBA" id="ARBA00004251"/>
    </source>
</evidence>
<evidence type="ECO:0000256" key="16">
    <source>
        <dbReference type="PROSITE-ProRule" id="PRU10141"/>
    </source>
</evidence>
<evidence type="ECO:0000256" key="17">
    <source>
        <dbReference type="SAM" id="Phobius"/>
    </source>
</evidence>
<evidence type="ECO:0000256" key="7">
    <source>
        <dbReference type="ARBA" id="ARBA00022729"/>
    </source>
</evidence>